<dbReference type="PROSITE" id="PS01124">
    <property type="entry name" value="HTH_ARAC_FAMILY_2"/>
    <property type="match status" value="1"/>
</dbReference>
<dbReference type="GO" id="GO:0005829">
    <property type="term" value="C:cytosol"/>
    <property type="evidence" value="ECO:0007669"/>
    <property type="project" value="TreeGrafter"/>
</dbReference>
<dbReference type="GO" id="GO:0000976">
    <property type="term" value="F:transcription cis-regulatory region binding"/>
    <property type="evidence" value="ECO:0007669"/>
    <property type="project" value="TreeGrafter"/>
</dbReference>
<feature type="domain" description="HTH araC/xylS-type" evidence="4">
    <location>
        <begin position="242"/>
        <end position="339"/>
    </location>
</feature>
<sequence>MNQGSPELYITKHDDDSETQAIPLVRADVVNTIIVQFEKQGINMTEALRHANISREMLTDSSNMIVNTSVKSIFGKVYTDEGIFTFVEAVIHTQRTQLIPHFVRTLSKNLTLREVLTQFNLLIRESIPVASQYLEVNDNSAWFCSAMQHKEVNDWQEIFNVLYCVELIRSLTNNLAWRPKSLALIQSRHGQFAKNIPSDIQLLFSQQNTKISIDLELLDQTIYTHYPEPVAKEIIWHSTFTDTLYTALAPYVHEQNLDIELAATLLSMSTRSLQRKLLQEKNSFRAIKNSLLFNTACDLMKQNLNLTQISVQLGYADIAHFSRAFKRFSGIPPKRYQALLCDVTPDV</sequence>
<dbReference type="eggNOG" id="COG2207">
    <property type="taxonomic scope" value="Bacteria"/>
</dbReference>
<accession>U3B254</accession>
<keyword evidence="2" id="KW-0238">DNA-binding</keyword>
<gene>
    <name evidence="5" type="ORF">VEZ01S_22_00530</name>
</gene>
<keyword evidence="6" id="KW-1185">Reference proteome</keyword>
<dbReference type="Pfam" id="PF12833">
    <property type="entry name" value="HTH_18"/>
    <property type="match status" value="1"/>
</dbReference>
<organism evidence="5 6">
    <name type="scientific">Vibrio ezurae NBRC 102218</name>
    <dbReference type="NCBI Taxonomy" id="1219080"/>
    <lineage>
        <taxon>Bacteria</taxon>
        <taxon>Pseudomonadati</taxon>
        <taxon>Pseudomonadota</taxon>
        <taxon>Gammaproteobacteria</taxon>
        <taxon>Vibrionales</taxon>
        <taxon>Vibrionaceae</taxon>
        <taxon>Vibrio</taxon>
    </lineage>
</organism>
<comment type="caution">
    <text evidence="5">The sequence shown here is derived from an EMBL/GenBank/DDBJ whole genome shotgun (WGS) entry which is preliminary data.</text>
</comment>
<dbReference type="Gene3D" id="1.10.10.60">
    <property type="entry name" value="Homeodomain-like"/>
    <property type="match status" value="1"/>
</dbReference>
<dbReference type="InterPro" id="IPR009057">
    <property type="entry name" value="Homeodomain-like_sf"/>
</dbReference>
<dbReference type="SMART" id="SM00342">
    <property type="entry name" value="HTH_ARAC"/>
    <property type="match status" value="1"/>
</dbReference>
<dbReference type="PRINTS" id="PR00032">
    <property type="entry name" value="HTHARAC"/>
</dbReference>
<protein>
    <recommendedName>
        <fullName evidence="4">HTH araC/xylS-type domain-containing protein</fullName>
    </recommendedName>
</protein>
<dbReference type="EMBL" id="BATM01000022">
    <property type="protein sequence ID" value="GAD80045.1"/>
    <property type="molecule type" value="Genomic_DNA"/>
</dbReference>
<dbReference type="STRING" id="1219080.VEZ01S_22_00530"/>
<name>U3B254_9VIBR</name>
<reference evidence="5 6" key="1">
    <citation type="submission" date="2013-09" db="EMBL/GenBank/DDBJ databases">
        <title>Whole genome shotgun sequence of Vibrio ezurae NBRC 102218.</title>
        <authorList>
            <person name="Yoshida I."/>
            <person name="Hosoyama A."/>
            <person name="Numata M."/>
            <person name="Hashimoto M."/>
            <person name="Hosoyama Y."/>
            <person name="Tsuchikane K."/>
            <person name="Noguchi M."/>
            <person name="Hirakata S."/>
            <person name="Ichikawa N."/>
            <person name="Ohji S."/>
            <person name="Yamazoe A."/>
            <person name="Fujita N."/>
        </authorList>
    </citation>
    <scope>NUCLEOTIDE SEQUENCE [LARGE SCALE GENOMIC DNA]</scope>
    <source>
        <strain evidence="5 6">NBRC 102218</strain>
    </source>
</reference>
<evidence type="ECO:0000256" key="1">
    <source>
        <dbReference type="ARBA" id="ARBA00023015"/>
    </source>
</evidence>
<dbReference type="Proteomes" id="UP000016562">
    <property type="component" value="Unassembled WGS sequence"/>
</dbReference>
<proteinExistence type="predicted"/>
<evidence type="ECO:0000256" key="3">
    <source>
        <dbReference type="ARBA" id="ARBA00023163"/>
    </source>
</evidence>
<dbReference type="GO" id="GO:0003700">
    <property type="term" value="F:DNA-binding transcription factor activity"/>
    <property type="evidence" value="ECO:0007669"/>
    <property type="project" value="InterPro"/>
</dbReference>
<evidence type="ECO:0000259" key="4">
    <source>
        <dbReference type="PROSITE" id="PS01124"/>
    </source>
</evidence>
<dbReference type="AlphaFoldDB" id="U3B254"/>
<dbReference type="InterPro" id="IPR020449">
    <property type="entry name" value="Tscrpt_reg_AraC-type_HTH"/>
</dbReference>
<dbReference type="PANTHER" id="PTHR47894">
    <property type="entry name" value="HTH-TYPE TRANSCRIPTIONAL REGULATOR GADX"/>
    <property type="match status" value="1"/>
</dbReference>
<dbReference type="SUPFAM" id="SSF46689">
    <property type="entry name" value="Homeodomain-like"/>
    <property type="match status" value="1"/>
</dbReference>
<dbReference type="InterPro" id="IPR018060">
    <property type="entry name" value="HTH_AraC"/>
</dbReference>
<dbReference type="RefSeq" id="WP_021713753.1">
    <property type="nucleotide sequence ID" value="NZ_BATM01000022.1"/>
</dbReference>
<keyword evidence="1" id="KW-0805">Transcription regulation</keyword>
<evidence type="ECO:0000313" key="6">
    <source>
        <dbReference type="Proteomes" id="UP000016562"/>
    </source>
</evidence>
<evidence type="ECO:0000256" key="2">
    <source>
        <dbReference type="ARBA" id="ARBA00023125"/>
    </source>
</evidence>
<keyword evidence="3" id="KW-0804">Transcription</keyword>
<evidence type="ECO:0000313" key="5">
    <source>
        <dbReference type="EMBL" id="GAD80045.1"/>
    </source>
</evidence>
<dbReference type="PANTHER" id="PTHR47894:SF1">
    <property type="entry name" value="HTH-TYPE TRANSCRIPTIONAL REGULATOR VQSM"/>
    <property type="match status" value="1"/>
</dbReference>